<dbReference type="PANTHER" id="PTHR34153:SF2">
    <property type="entry name" value="SI:CH211-262H13.3-RELATED"/>
    <property type="match status" value="1"/>
</dbReference>
<evidence type="ECO:0000259" key="1">
    <source>
        <dbReference type="Pfam" id="PF16064"/>
    </source>
</evidence>
<proteinExistence type="predicted"/>
<accession>A0AAV2NKR8</accession>
<dbReference type="EMBL" id="OZ034825">
    <property type="protein sequence ID" value="CAL1680788.1"/>
    <property type="molecule type" value="Genomic_DNA"/>
</dbReference>
<gene>
    <name evidence="2" type="ORF">LPLAT_LOCUS6748</name>
</gene>
<dbReference type="PANTHER" id="PTHR34153">
    <property type="entry name" value="SI:CH211-262H13.3-RELATED-RELATED"/>
    <property type="match status" value="1"/>
</dbReference>
<evidence type="ECO:0000313" key="3">
    <source>
        <dbReference type="Proteomes" id="UP001497644"/>
    </source>
</evidence>
<keyword evidence="3" id="KW-1185">Reference proteome</keyword>
<feature type="domain" description="DUF4806" evidence="1">
    <location>
        <begin position="33"/>
        <end position="98"/>
    </location>
</feature>
<dbReference type="Pfam" id="PF16064">
    <property type="entry name" value="DUF4806"/>
    <property type="match status" value="1"/>
</dbReference>
<sequence length="99" mass="11309">MSISKRLSKLESRQRNNAELTENDMVMIIPLLPLQTVESIKEFENLMISNEDAASQFKKMILKIGGNTPRNSIHRALERIISNKCAISCSWKGVRSNYK</sequence>
<name>A0AAV2NKR8_9HYME</name>
<reference evidence="2" key="1">
    <citation type="submission" date="2024-04" db="EMBL/GenBank/DDBJ databases">
        <authorList>
            <consortium name="Molecular Ecology Group"/>
        </authorList>
    </citation>
    <scope>NUCLEOTIDE SEQUENCE</scope>
</reference>
<dbReference type="Proteomes" id="UP001497644">
    <property type="component" value="Chromosome 2"/>
</dbReference>
<dbReference type="InterPro" id="IPR032071">
    <property type="entry name" value="DUF4806"/>
</dbReference>
<evidence type="ECO:0000313" key="2">
    <source>
        <dbReference type="EMBL" id="CAL1680788.1"/>
    </source>
</evidence>
<protein>
    <recommendedName>
        <fullName evidence="1">DUF4806 domain-containing protein</fullName>
    </recommendedName>
</protein>
<dbReference type="AlphaFoldDB" id="A0AAV2NKR8"/>
<organism evidence="2 3">
    <name type="scientific">Lasius platythorax</name>
    <dbReference type="NCBI Taxonomy" id="488582"/>
    <lineage>
        <taxon>Eukaryota</taxon>
        <taxon>Metazoa</taxon>
        <taxon>Ecdysozoa</taxon>
        <taxon>Arthropoda</taxon>
        <taxon>Hexapoda</taxon>
        <taxon>Insecta</taxon>
        <taxon>Pterygota</taxon>
        <taxon>Neoptera</taxon>
        <taxon>Endopterygota</taxon>
        <taxon>Hymenoptera</taxon>
        <taxon>Apocrita</taxon>
        <taxon>Aculeata</taxon>
        <taxon>Formicoidea</taxon>
        <taxon>Formicidae</taxon>
        <taxon>Formicinae</taxon>
        <taxon>Lasius</taxon>
        <taxon>Lasius</taxon>
    </lineage>
</organism>